<sequence>MPLNREGFSTGKLQERSVTNPSGVASKDNKPSLPRASSLLDKDGVNKCCTSQVVPPFNLPRSTPPSRRSPRSPQASELDHTVWSRSSSTSPRPSSEKSENYHAGEAMADEFFLLHGRKYRVSFDNQGISLTRDPGSACCAASRSLFQNEHCDPPPFTCSCCEFLMALSGLPVPFQEMLRAGIADAHHATCFPVKQDFVYKQASFLVVHTFRRGRRNPNSWQPLELVLEHQREEVVTRWEAAINERIRTLSAGTRPRRVHVWINPYGGQRKAMQIWETTCLPIFESAGVKVRRTVTKAAGHARREVETMSLEDISLVDGFVVVGGDGLFGEVLNGILSVRAEGGPRAAAAARLRLGHIPAGSTDALAWTINGTRKPAAAALHVVLGDRTPIDCMRIDVPGHPPSFSCCIASAGFMGEVLHMSEKMRWAGPSRYDIAGAYAFVKHKTYSATVQYLPADEETGRRGDGEGCSASPSLRHCGSGCQICRQAVGATAGELVVSEVSPPWTRRSGELLEAEPRKVKTVEGKFKGLMCVVSPCRSDKSVHGILPHAHLADGCMWLIMVRQCNHLQYLRFLVALSTSGIAPGQLSFVEVVRCRAARIEPLGNDCRWNVDGESLPNRPVSCQVHRGLVEVFSRGVEHRCS</sequence>
<evidence type="ECO:0000259" key="2">
    <source>
        <dbReference type="PROSITE" id="PS50146"/>
    </source>
</evidence>
<dbReference type="PANTHER" id="PTHR12358">
    <property type="entry name" value="SPHINGOSINE KINASE"/>
    <property type="match status" value="1"/>
</dbReference>
<protein>
    <submittedName>
        <fullName evidence="3">Ceramide kinase</fullName>
    </submittedName>
</protein>
<dbReference type="InterPro" id="IPR016064">
    <property type="entry name" value="NAD/diacylglycerol_kinase_sf"/>
</dbReference>
<dbReference type="Pfam" id="PF00781">
    <property type="entry name" value="DAGK_cat"/>
    <property type="match status" value="1"/>
</dbReference>
<name>A0A061R329_9CHLO</name>
<dbReference type="InterPro" id="IPR017438">
    <property type="entry name" value="ATP-NAD_kinase_N"/>
</dbReference>
<evidence type="ECO:0000256" key="1">
    <source>
        <dbReference type="SAM" id="MobiDB-lite"/>
    </source>
</evidence>
<feature type="domain" description="DAGKc" evidence="2">
    <location>
        <begin position="253"/>
        <end position="399"/>
    </location>
</feature>
<feature type="compositionally biased region" description="Low complexity" evidence="1">
    <location>
        <begin position="84"/>
        <end position="93"/>
    </location>
</feature>
<dbReference type="GO" id="GO:0006672">
    <property type="term" value="P:ceramide metabolic process"/>
    <property type="evidence" value="ECO:0007669"/>
    <property type="project" value="TreeGrafter"/>
</dbReference>
<dbReference type="GO" id="GO:0016020">
    <property type="term" value="C:membrane"/>
    <property type="evidence" value="ECO:0007669"/>
    <property type="project" value="GOC"/>
</dbReference>
<dbReference type="InterPro" id="IPR050187">
    <property type="entry name" value="Lipid_Phosphate_FormReg"/>
</dbReference>
<keyword evidence="3" id="KW-0418">Kinase</keyword>
<gene>
    <name evidence="3" type="primary">CERK</name>
    <name evidence="3" type="ORF">TSPGSL018_13765</name>
</gene>
<accession>A0A061R329</accession>
<dbReference type="Gene3D" id="3.40.50.10330">
    <property type="entry name" value="Probable inorganic polyphosphate/atp-NAD kinase, domain 1"/>
    <property type="match status" value="1"/>
</dbReference>
<dbReference type="Gene3D" id="2.60.200.40">
    <property type="match status" value="1"/>
</dbReference>
<keyword evidence="3" id="KW-0808">Transferase</keyword>
<dbReference type="AlphaFoldDB" id="A0A061R329"/>
<dbReference type="PANTHER" id="PTHR12358:SF111">
    <property type="entry name" value="CERAMIDE KINASE, ISOFORM A"/>
    <property type="match status" value="1"/>
</dbReference>
<dbReference type="InterPro" id="IPR001206">
    <property type="entry name" value="Diacylglycerol_kinase_cat_dom"/>
</dbReference>
<dbReference type="SUPFAM" id="SSF111331">
    <property type="entry name" value="NAD kinase/diacylglycerol kinase-like"/>
    <property type="match status" value="1"/>
</dbReference>
<organism evidence="3">
    <name type="scientific">Tetraselmis sp. GSL018</name>
    <dbReference type="NCBI Taxonomy" id="582737"/>
    <lineage>
        <taxon>Eukaryota</taxon>
        <taxon>Viridiplantae</taxon>
        <taxon>Chlorophyta</taxon>
        <taxon>core chlorophytes</taxon>
        <taxon>Chlorodendrophyceae</taxon>
        <taxon>Chlorodendrales</taxon>
        <taxon>Chlorodendraceae</taxon>
        <taxon>Tetraselmis</taxon>
    </lineage>
</organism>
<proteinExistence type="predicted"/>
<feature type="region of interest" description="Disordered" evidence="1">
    <location>
        <begin position="1"/>
        <end position="101"/>
    </location>
</feature>
<evidence type="ECO:0000313" key="3">
    <source>
        <dbReference type="EMBL" id="JAC66393.1"/>
    </source>
</evidence>
<dbReference type="PROSITE" id="PS50146">
    <property type="entry name" value="DAGK"/>
    <property type="match status" value="1"/>
</dbReference>
<reference evidence="3" key="1">
    <citation type="submission" date="2014-05" db="EMBL/GenBank/DDBJ databases">
        <title>The transcriptome of the halophilic microalga Tetraselmis sp. GSL018 isolated from the Great Salt Lake, Utah.</title>
        <authorList>
            <person name="Jinkerson R.E."/>
            <person name="D'Adamo S."/>
            <person name="Posewitz M.C."/>
        </authorList>
    </citation>
    <scope>NUCLEOTIDE SEQUENCE</scope>
    <source>
        <strain evidence="3">GSL018</strain>
    </source>
</reference>
<dbReference type="GO" id="GO:0001729">
    <property type="term" value="F:ceramide kinase activity"/>
    <property type="evidence" value="ECO:0007669"/>
    <property type="project" value="TreeGrafter"/>
</dbReference>
<dbReference type="EMBL" id="GBEZ01020259">
    <property type="protein sequence ID" value="JAC66393.1"/>
    <property type="molecule type" value="Transcribed_RNA"/>
</dbReference>